<dbReference type="Gene3D" id="3.40.30.10">
    <property type="entry name" value="Glutaredoxin"/>
    <property type="match status" value="1"/>
</dbReference>
<accession>A0A069P1T7</accession>
<comment type="similarity">
    <text evidence="1 3">Belongs to the GST superfamily.</text>
</comment>
<dbReference type="PROSITE" id="PS50404">
    <property type="entry name" value="GST_NTER"/>
    <property type="match status" value="1"/>
</dbReference>
<evidence type="ECO:0000256" key="1">
    <source>
        <dbReference type="ARBA" id="ARBA00007409"/>
    </source>
</evidence>
<dbReference type="RefSeq" id="WP_035965295.1">
    <property type="nucleotide sequence ID" value="NZ_BMEG01000006.1"/>
</dbReference>
<dbReference type="EMBL" id="BMEG01000006">
    <property type="protein sequence ID" value="GGD81170.1"/>
    <property type="molecule type" value="Genomic_DNA"/>
</dbReference>
<evidence type="ECO:0000313" key="9">
    <source>
        <dbReference type="Proteomes" id="UP000597138"/>
    </source>
</evidence>
<comment type="caution">
    <text evidence="7">The sequence shown here is derived from an EMBL/GenBank/DDBJ whole genome shotgun (WGS) entry which is preliminary data.</text>
</comment>
<dbReference type="InterPro" id="IPR036282">
    <property type="entry name" value="Glutathione-S-Trfase_C_sf"/>
</dbReference>
<dbReference type="STRING" id="1071679.BG57_04905"/>
<dbReference type="InterPro" id="IPR004046">
    <property type="entry name" value="GST_C"/>
</dbReference>
<keyword evidence="2 7" id="KW-0808">Transferase</keyword>
<dbReference type="InterPro" id="IPR040079">
    <property type="entry name" value="Glutathione_S-Trfase"/>
</dbReference>
<evidence type="ECO:0000256" key="2">
    <source>
        <dbReference type="ARBA" id="ARBA00022679"/>
    </source>
</evidence>
<feature type="domain" description="GST N-terminal" evidence="4">
    <location>
        <begin position="1"/>
        <end position="81"/>
    </location>
</feature>
<keyword evidence="9" id="KW-1185">Reference proteome</keyword>
<reference evidence="6" key="4">
    <citation type="submission" date="2024-05" db="EMBL/GenBank/DDBJ databases">
        <authorList>
            <person name="Sun Q."/>
            <person name="Zhou Y."/>
        </authorList>
    </citation>
    <scope>NUCLEOTIDE SEQUENCE</scope>
    <source>
        <strain evidence="6">CGMCC 1.11013</strain>
    </source>
</reference>
<protein>
    <submittedName>
        <fullName evidence="7">Glutathione S-transferase</fullName>
    </submittedName>
</protein>
<feature type="domain" description="GST C-terminal" evidence="5">
    <location>
        <begin position="87"/>
        <end position="208"/>
    </location>
</feature>
<dbReference type="PANTHER" id="PTHR44051">
    <property type="entry name" value="GLUTATHIONE S-TRANSFERASE-RELATED"/>
    <property type="match status" value="1"/>
</dbReference>
<evidence type="ECO:0000313" key="8">
    <source>
        <dbReference type="Proteomes" id="UP000027439"/>
    </source>
</evidence>
<dbReference type="InterPro" id="IPR036249">
    <property type="entry name" value="Thioredoxin-like_sf"/>
</dbReference>
<dbReference type="SFLD" id="SFLDS00019">
    <property type="entry name" value="Glutathione_Transferase_(cytos"/>
    <property type="match status" value="1"/>
</dbReference>
<dbReference type="Pfam" id="PF02798">
    <property type="entry name" value="GST_N"/>
    <property type="match status" value="1"/>
</dbReference>
<dbReference type="Proteomes" id="UP000027439">
    <property type="component" value="Unassembled WGS sequence"/>
</dbReference>
<dbReference type="GO" id="GO:0016740">
    <property type="term" value="F:transferase activity"/>
    <property type="evidence" value="ECO:0007669"/>
    <property type="project" value="UniProtKB-KW"/>
</dbReference>
<gene>
    <name evidence="7" type="ORF">BG57_04905</name>
    <name evidence="6" type="ORF">GCM10010985_39590</name>
</gene>
<name>A0A069P1T7_9BURK</name>
<reference evidence="7 8" key="2">
    <citation type="submission" date="2014-03" db="EMBL/GenBank/DDBJ databases">
        <title>Draft Genome Sequences of Four Burkholderia Strains.</title>
        <authorList>
            <person name="Liu X.Y."/>
            <person name="Li C.X."/>
            <person name="Xu J.H."/>
        </authorList>
    </citation>
    <scope>NUCLEOTIDE SEQUENCE [LARGE SCALE GENOMIC DNA]</scope>
    <source>
        <strain evidence="7 8">R27</strain>
    </source>
</reference>
<dbReference type="SFLD" id="SFLDG01150">
    <property type="entry name" value="Main.1:_Beta-like"/>
    <property type="match status" value="1"/>
</dbReference>
<evidence type="ECO:0000259" key="5">
    <source>
        <dbReference type="PROSITE" id="PS50405"/>
    </source>
</evidence>
<dbReference type="OrthoDB" id="5958450at2"/>
<dbReference type="Pfam" id="PF00043">
    <property type="entry name" value="GST_C"/>
    <property type="match status" value="1"/>
</dbReference>
<organism evidence="7 8">
    <name type="scientific">Caballeronia grimmiae</name>
    <dbReference type="NCBI Taxonomy" id="1071679"/>
    <lineage>
        <taxon>Bacteria</taxon>
        <taxon>Pseudomonadati</taxon>
        <taxon>Pseudomonadota</taxon>
        <taxon>Betaproteobacteria</taxon>
        <taxon>Burkholderiales</taxon>
        <taxon>Burkholderiaceae</taxon>
        <taxon>Caballeronia</taxon>
    </lineage>
</organism>
<proteinExistence type="inferred from homology"/>
<dbReference type="Proteomes" id="UP000597138">
    <property type="component" value="Unassembled WGS sequence"/>
</dbReference>
<evidence type="ECO:0000259" key="4">
    <source>
        <dbReference type="PROSITE" id="PS50404"/>
    </source>
</evidence>
<sequence>MLTIWGRANSVNVQKVLWCCDELGVGYERIDAGMQFGRNHEPDYLAMNPMGRVPTLVDGDFVLWESNAIIRYLAMQYGEGSAIYPADPKLRASVDRWLDWTLSTLQPAERPVFWGYIRTPEAKRHLKQLEADAREVEALWRVIDAHLKGRDFVEGNAFSLADLVIAAYARRWYGIAELERPALPDLERWYAQQSARPGFQRYVAPELT</sequence>
<dbReference type="SUPFAM" id="SSF52833">
    <property type="entry name" value="Thioredoxin-like"/>
    <property type="match status" value="1"/>
</dbReference>
<dbReference type="PANTHER" id="PTHR44051:SF19">
    <property type="entry name" value="DISULFIDE-BOND OXIDOREDUCTASE YFCG"/>
    <property type="match status" value="1"/>
</dbReference>
<evidence type="ECO:0000313" key="6">
    <source>
        <dbReference type="EMBL" id="GGD81170.1"/>
    </source>
</evidence>
<dbReference type="SUPFAM" id="SSF47616">
    <property type="entry name" value="GST C-terminal domain-like"/>
    <property type="match status" value="1"/>
</dbReference>
<dbReference type="InterPro" id="IPR004045">
    <property type="entry name" value="Glutathione_S-Trfase_N"/>
</dbReference>
<dbReference type="eggNOG" id="COG0625">
    <property type="taxonomic scope" value="Bacteria"/>
</dbReference>
<dbReference type="EMBL" id="JFHE01000012">
    <property type="protein sequence ID" value="KDR34595.1"/>
    <property type="molecule type" value="Genomic_DNA"/>
</dbReference>
<dbReference type="Gene3D" id="1.20.1050.10">
    <property type="match status" value="1"/>
</dbReference>
<evidence type="ECO:0000256" key="3">
    <source>
        <dbReference type="RuleBase" id="RU003494"/>
    </source>
</evidence>
<dbReference type="InterPro" id="IPR010987">
    <property type="entry name" value="Glutathione-S-Trfase_C-like"/>
</dbReference>
<dbReference type="AlphaFoldDB" id="A0A069P1T7"/>
<dbReference type="PROSITE" id="PS50405">
    <property type="entry name" value="GST_CTER"/>
    <property type="match status" value="1"/>
</dbReference>
<dbReference type="FunFam" id="3.40.30.10:FF:000039">
    <property type="entry name" value="Glutathione S-transferase domain"/>
    <property type="match status" value="1"/>
</dbReference>
<reference evidence="6" key="1">
    <citation type="journal article" date="2014" name="Int. J. Syst. Evol. Microbiol.">
        <title>Complete genome of a new Firmicutes species belonging to the dominant human colonic microbiota ('Ruminococcus bicirculans') reveals two chromosomes and a selective capacity to utilize plant glucans.</title>
        <authorList>
            <consortium name="NISC Comparative Sequencing Program"/>
            <person name="Wegmann U."/>
            <person name="Louis P."/>
            <person name="Goesmann A."/>
            <person name="Henrissat B."/>
            <person name="Duncan S.H."/>
            <person name="Flint H.J."/>
        </authorList>
    </citation>
    <scope>NUCLEOTIDE SEQUENCE</scope>
    <source>
        <strain evidence="6">CGMCC 1.11013</strain>
    </source>
</reference>
<dbReference type="SFLD" id="SFLDG00358">
    <property type="entry name" value="Main_(cytGST)"/>
    <property type="match status" value="1"/>
</dbReference>
<dbReference type="CDD" id="cd03047">
    <property type="entry name" value="GST_N_2"/>
    <property type="match status" value="1"/>
</dbReference>
<reference evidence="9" key="3">
    <citation type="journal article" date="2019" name="Int. J. Syst. Evol. Microbiol.">
        <title>The Global Catalogue of Microorganisms (GCM) 10K type strain sequencing project: providing services to taxonomists for standard genome sequencing and annotation.</title>
        <authorList>
            <consortium name="The Broad Institute Genomics Platform"/>
            <consortium name="The Broad Institute Genome Sequencing Center for Infectious Disease"/>
            <person name="Wu L."/>
            <person name="Ma J."/>
        </authorList>
    </citation>
    <scope>NUCLEOTIDE SEQUENCE [LARGE SCALE GENOMIC DNA]</scope>
    <source>
        <strain evidence="9">CGMCC 1.11013</strain>
    </source>
</reference>
<evidence type="ECO:0000313" key="7">
    <source>
        <dbReference type="EMBL" id="KDR34595.1"/>
    </source>
</evidence>